<evidence type="ECO:0000313" key="1">
    <source>
        <dbReference type="EMBL" id="OTG28359.1"/>
    </source>
</evidence>
<proteinExistence type="predicted"/>
<organism evidence="1 2">
    <name type="scientific">Helianthus annuus</name>
    <name type="common">Common sunflower</name>
    <dbReference type="NCBI Taxonomy" id="4232"/>
    <lineage>
        <taxon>Eukaryota</taxon>
        <taxon>Viridiplantae</taxon>
        <taxon>Streptophyta</taxon>
        <taxon>Embryophyta</taxon>
        <taxon>Tracheophyta</taxon>
        <taxon>Spermatophyta</taxon>
        <taxon>Magnoliopsida</taxon>
        <taxon>eudicotyledons</taxon>
        <taxon>Gunneridae</taxon>
        <taxon>Pentapetalae</taxon>
        <taxon>asterids</taxon>
        <taxon>campanulids</taxon>
        <taxon>Asterales</taxon>
        <taxon>Asteraceae</taxon>
        <taxon>Asteroideae</taxon>
        <taxon>Heliantheae alliance</taxon>
        <taxon>Heliantheae</taxon>
        <taxon>Helianthus</taxon>
    </lineage>
</organism>
<protein>
    <submittedName>
        <fullName evidence="1">Uncharacterized protein</fullName>
    </submittedName>
</protein>
<evidence type="ECO:0000313" key="2">
    <source>
        <dbReference type="Proteomes" id="UP000215914"/>
    </source>
</evidence>
<dbReference type="InParanoid" id="A0A251UZA7"/>
<gene>
    <name evidence="1" type="ORF">HannXRQ_Chr04g0110381</name>
</gene>
<dbReference type="Proteomes" id="UP000215914">
    <property type="component" value="Chromosome 4"/>
</dbReference>
<sequence>MCVRHPPWVFIPLSCQTLENFPIFDGSLFSKHSPLLFRNVLPSFLETLTLSFLFLKIDGNLVSFEASSFLSNISLSFQAPCLHLPFCRHPQTSSPPSLPSPKQISTEVHLCSPSQFSHHTQTSSNLPPPYFLLAILAVGVNTGNSSDHQPQSPYNPSLSHYNFLLPLALKTKSNSPEIRERTYIGGTHRCRPKSLRRSSRPLLFRISVSFVQFSIFYSRIIVQGIANATTVDVDDAWNLVGCLDTHLKKIVFILYYRHPQTSSPPSLPSPKQISTEVHLCSPSQFSHHTQTSSNLPPPYFLLAILAVGVNTGNSSDHQPQSPYNPSLSHYNFLLPLALKTKSNSPEIRERTYIGGTHRCRPKSLRRSSRPLLFRSQSFTRALLYKESQTQPLTCVINSSALFLKSDGGEWRTSSRNPMLLQVYSSRVEEVF</sequence>
<reference evidence="2" key="1">
    <citation type="journal article" date="2017" name="Nature">
        <title>The sunflower genome provides insights into oil metabolism, flowering and Asterid evolution.</title>
        <authorList>
            <person name="Badouin H."/>
            <person name="Gouzy J."/>
            <person name="Grassa C.J."/>
            <person name="Murat F."/>
            <person name="Staton S.E."/>
            <person name="Cottret L."/>
            <person name="Lelandais-Briere C."/>
            <person name="Owens G.L."/>
            <person name="Carrere S."/>
            <person name="Mayjonade B."/>
            <person name="Legrand L."/>
            <person name="Gill N."/>
            <person name="Kane N.C."/>
            <person name="Bowers J.E."/>
            <person name="Hubner S."/>
            <person name="Bellec A."/>
            <person name="Berard A."/>
            <person name="Berges H."/>
            <person name="Blanchet N."/>
            <person name="Boniface M.C."/>
            <person name="Brunel D."/>
            <person name="Catrice O."/>
            <person name="Chaidir N."/>
            <person name="Claudel C."/>
            <person name="Donnadieu C."/>
            <person name="Faraut T."/>
            <person name="Fievet G."/>
            <person name="Helmstetter N."/>
            <person name="King M."/>
            <person name="Knapp S.J."/>
            <person name="Lai Z."/>
            <person name="Le Paslier M.C."/>
            <person name="Lippi Y."/>
            <person name="Lorenzon L."/>
            <person name="Mandel J.R."/>
            <person name="Marage G."/>
            <person name="Marchand G."/>
            <person name="Marquand E."/>
            <person name="Bret-Mestries E."/>
            <person name="Morien E."/>
            <person name="Nambeesan S."/>
            <person name="Nguyen T."/>
            <person name="Pegot-Espagnet P."/>
            <person name="Pouilly N."/>
            <person name="Raftis F."/>
            <person name="Sallet E."/>
            <person name="Schiex T."/>
            <person name="Thomas J."/>
            <person name="Vandecasteele C."/>
            <person name="Vares D."/>
            <person name="Vear F."/>
            <person name="Vautrin S."/>
            <person name="Crespi M."/>
            <person name="Mangin B."/>
            <person name="Burke J.M."/>
            <person name="Salse J."/>
            <person name="Munos S."/>
            <person name="Vincourt P."/>
            <person name="Rieseberg L.H."/>
            <person name="Langlade N.B."/>
        </authorList>
    </citation>
    <scope>NUCLEOTIDE SEQUENCE [LARGE SCALE GENOMIC DNA]</scope>
    <source>
        <strain evidence="2">cv. SF193</strain>
    </source>
</reference>
<keyword evidence="2" id="KW-1185">Reference proteome</keyword>
<dbReference type="EMBL" id="CM007893">
    <property type="protein sequence ID" value="OTG28359.1"/>
    <property type="molecule type" value="Genomic_DNA"/>
</dbReference>
<accession>A0A251UZA7</accession>
<dbReference type="AlphaFoldDB" id="A0A251UZA7"/>
<name>A0A251UZA7_HELAN</name>